<proteinExistence type="predicted"/>
<dbReference type="OrthoDB" id="9429722at2"/>
<protein>
    <submittedName>
        <fullName evidence="1">Ferritin-like domain-containing protein</fullName>
    </submittedName>
</protein>
<dbReference type="KEGG" id="sedi:EBB79_14835"/>
<gene>
    <name evidence="1" type="ORF">EBB79_14835</name>
</gene>
<dbReference type="CDD" id="cd00657">
    <property type="entry name" value="Ferritin_like"/>
    <property type="match status" value="1"/>
</dbReference>
<organism evidence="1 2">
    <name type="scientific">Parasedimentitalea marina</name>
    <dbReference type="NCBI Taxonomy" id="2483033"/>
    <lineage>
        <taxon>Bacteria</taxon>
        <taxon>Pseudomonadati</taxon>
        <taxon>Pseudomonadota</taxon>
        <taxon>Alphaproteobacteria</taxon>
        <taxon>Rhodobacterales</taxon>
        <taxon>Paracoccaceae</taxon>
        <taxon>Parasedimentitalea</taxon>
    </lineage>
</organism>
<accession>A0A3T0N4T6</accession>
<sequence length="438" mass="49240">MNIPKTTKSRAANNTAPLPKLPPLSVEIDSALSFDQAVEELKYLFFSHWSLVRVIAGTIIRIPEIETKVFLAHSLFLHAEIAGATRRRLVELRVRDSKLCVIPQIISAVCNELLYSDSAAEFVFGYSALVAHLAETQSQYIQRTSHLLDRPSVLIMRRFAPDIVEVTDWLETARSAYVAIDFESQFFETHITAILKSRSSDGCPSPMLRQDSREPYQRTNECARDGRFALFHQSRQYSTSDGLHQLPDDKYGVDRLELARVQRDEIDAIETFANVLFDLDDAPFELVEQLARFVEDEARHVETGHAILANLGHDPFEIPCSIIGINVRAPMPPVLAFAQLNIFGELNIVSRLNVMAQQAYARDDDLIGKAFDFVHADELTHVRRGRKLLIDMAPGENPADVSETARRLAARRLAEEGVLGEDYALALTRKQVGELMGE</sequence>
<keyword evidence="2" id="KW-1185">Reference proteome</keyword>
<evidence type="ECO:0000313" key="2">
    <source>
        <dbReference type="Proteomes" id="UP000283063"/>
    </source>
</evidence>
<dbReference type="SUPFAM" id="SSF47240">
    <property type="entry name" value="Ferritin-like"/>
    <property type="match status" value="1"/>
</dbReference>
<name>A0A3T0N4T6_9RHOB</name>
<dbReference type="Proteomes" id="UP000283063">
    <property type="component" value="Chromosome"/>
</dbReference>
<dbReference type="RefSeq" id="WP_127749569.1">
    <property type="nucleotide sequence ID" value="NZ_CP033219.1"/>
</dbReference>
<dbReference type="InterPro" id="IPR009078">
    <property type="entry name" value="Ferritin-like_SF"/>
</dbReference>
<evidence type="ECO:0000313" key="1">
    <source>
        <dbReference type="EMBL" id="AZV79017.1"/>
    </source>
</evidence>
<reference evidence="1 2" key="1">
    <citation type="submission" date="2018-10" db="EMBL/GenBank/DDBJ databases">
        <title>Parasedimentitalea marina sp. nov., a psychrophilic bacterium isolated from deep seawater of the New Britain Trench.</title>
        <authorList>
            <person name="Cao J."/>
        </authorList>
    </citation>
    <scope>NUCLEOTIDE SEQUENCE [LARGE SCALE GENOMIC DNA]</scope>
    <source>
        <strain evidence="1 2">W43</strain>
    </source>
</reference>
<dbReference type="AlphaFoldDB" id="A0A3T0N4T6"/>
<dbReference type="EMBL" id="CP033219">
    <property type="protein sequence ID" value="AZV79017.1"/>
    <property type="molecule type" value="Genomic_DNA"/>
</dbReference>